<dbReference type="GO" id="GO:0006508">
    <property type="term" value="P:proteolysis"/>
    <property type="evidence" value="ECO:0007669"/>
    <property type="project" value="InterPro"/>
</dbReference>
<dbReference type="PROSITE" id="PS50240">
    <property type="entry name" value="TRYPSIN_DOM"/>
    <property type="match status" value="1"/>
</dbReference>
<comment type="similarity">
    <text evidence="8">Belongs to the peptidase S1 family. CLIP subfamily.</text>
</comment>
<sequence>MNVKDIRIFLQLVAFLSWNPYIAEAEEECILENREGEPKGILVPASQCTSFREELQNTELHSTNVCCPVFQNEPNCGRISEYAGEFSFDSRETQLDQFPWAAMVMLQWVRKIVCSGSLISTRFVLSAAHCFVDVHGVSKPASDYRVRLGDWDLVQDEDCMYVRNRYVCNPQKPVDYSVELIVTHDSYHTNRKDFLHDIALLKLAQPVEYGAQIGPACLPNWSTEVPDIVRQNFTATGWGRTKSFRALFRKYKLEMMGRNISTCVKAYRMQEAAVSRIQLCVGGVPSRDVCYGDSGGGLMKREANRWVLIGVISFGSYRCGRSLPGVYTNAAYYSDWIQWAVDKSSKSGIIKRTRNSSAS</sequence>
<protein>
    <recommendedName>
        <fullName evidence="10">Peptidase S1 domain-containing protein</fullName>
    </recommendedName>
</protein>
<keyword evidence="2" id="KW-0964">Secreted</keyword>
<dbReference type="SMART" id="SM00020">
    <property type="entry name" value="Tryp_SPc"/>
    <property type="match status" value="1"/>
</dbReference>
<comment type="subcellular location">
    <subcellularLocation>
        <location evidence="1">Secreted</location>
    </subcellularLocation>
</comment>
<keyword evidence="3" id="KW-0399">Innate immunity</keyword>
<dbReference type="InterPro" id="IPR009003">
    <property type="entry name" value="Peptidase_S1_PA"/>
</dbReference>
<dbReference type="PROSITE" id="PS00134">
    <property type="entry name" value="TRYPSIN_HIS"/>
    <property type="match status" value="1"/>
</dbReference>
<dbReference type="PANTHER" id="PTHR24256">
    <property type="entry name" value="TRYPTASE-RELATED"/>
    <property type="match status" value="1"/>
</dbReference>
<evidence type="ECO:0000256" key="2">
    <source>
        <dbReference type="ARBA" id="ARBA00022525"/>
    </source>
</evidence>
<dbReference type="PRINTS" id="PR00722">
    <property type="entry name" value="CHYMOTRYPSIN"/>
</dbReference>
<dbReference type="CDD" id="cd00190">
    <property type="entry name" value="Tryp_SPc"/>
    <property type="match status" value="1"/>
</dbReference>
<evidence type="ECO:0000256" key="1">
    <source>
        <dbReference type="ARBA" id="ARBA00004613"/>
    </source>
</evidence>
<dbReference type="InterPro" id="IPR043504">
    <property type="entry name" value="Peptidase_S1_PA_chymotrypsin"/>
</dbReference>
<name>A0A182RA66_ANOFN</name>
<evidence type="ECO:0000256" key="5">
    <source>
        <dbReference type="ARBA" id="ARBA00022859"/>
    </source>
</evidence>
<dbReference type="Pfam" id="PF00089">
    <property type="entry name" value="Trypsin"/>
    <property type="match status" value="1"/>
</dbReference>
<keyword evidence="4 9" id="KW-0732">Signal</keyword>
<dbReference type="VEuPathDB" id="VectorBase:AFUN2_011898"/>
<dbReference type="SUPFAM" id="SSF50494">
    <property type="entry name" value="Trypsin-like serine proteases"/>
    <property type="match status" value="1"/>
</dbReference>
<dbReference type="EnsemblMetazoa" id="AFUN003078-RA">
    <property type="protein sequence ID" value="AFUN003078-PA"/>
    <property type="gene ID" value="AFUN003078"/>
</dbReference>
<dbReference type="InterPro" id="IPR018114">
    <property type="entry name" value="TRYPSIN_HIS"/>
</dbReference>
<keyword evidence="6" id="KW-1015">Disulfide bond</keyword>
<evidence type="ECO:0000313" key="11">
    <source>
        <dbReference type="EnsemblMetazoa" id="AFUN003078-PA"/>
    </source>
</evidence>
<dbReference type="Gene3D" id="2.40.10.10">
    <property type="entry name" value="Trypsin-like serine proteases"/>
    <property type="match status" value="2"/>
</dbReference>
<feature type="chain" id="PRO_5008134136" description="Peptidase S1 domain-containing protein" evidence="9">
    <location>
        <begin position="26"/>
        <end position="359"/>
    </location>
</feature>
<evidence type="ECO:0000256" key="9">
    <source>
        <dbReference type="SAM" id="SignalP"/>
    </source>
</evidence>
<keyword evidence="5" id="KW-0391">Immunity</keyword>
<reference evidence="11" key="1">
    <citation type="submission" date="2020-05" db="UniProtKB">
        <authorList>
            <consortium name="EnsemblMetazoa"/>
        </authorList>
    </citation>
    <scope>IDENTIFICATION</scope>
    <source>
        <strain evidence="11">FUMOZ</strain>
    </source>
</reference>
<dbReference type="GO" id="GO:0045087">
    <property type="term" value="P:innate immune response"/>
    <property type="evidence" value="ECO:0007669"/>
    <property type="project" value="UniProtKB-KW"/>
</dbReference>
<dbReference type="GO" id="GO:0005576">
    <property type="term" value="C:extracellular region"/>
    <property type="evidence" value="ECO:0007669"/>
    <property type="project" value="UniProtKB-SubCell"/>
</dbReference>
<dbReference type="InterPro" id="IPR001254">
    <property type="entry name" value="Trypsin_dom"/>
</dbReference>
<dbReference type="STRING" id="62324.A0A182RA66"/>
<feature type="signal peptide" evidence="9">
    <location>
        <begin position="1"/>
        <end position="25"/>
    </location>
</feature>
<dbReference type="AlphaFoldDB" id="A0A182RA66"/>
<evidence type="ECO:0000259" key="10">
    <source>
        <dbReference type="PROSITE" id="PS50240"/>
    </source>
</evidence>
<dbReference type="FunFam" id="2.40.10.10:FF:000028">
    <property type="entry name" value="Serine protease easter"/>
    <property type="match status" value="1"/>
</dbReference>
<dbReference type="GO" id="GO:0004252">
    <property type="term" value="F:serine-type endopeptidase activity"/>
    <property type="evidence" value="ECO:0007669"/>
    <property type="project" value="InterPro"/>
</dbReference>
<evidence type="ECO:0000256" key="3">
    <source>
        <dbReference type="ARBA" id="ARBA00022588"/>
    </source>
</evidence>
<keyword evidence="7" id="KW-0325">Glycoprotein</keyword>
<dbReference type="InterPro" id="IPR001314">
    <property type="entry name" value="Peptidase_S1A"/>
</dbReference>
<proteinExistence type="inferred from homology"/>
<organism evidence="11">
    <name type="scientific">Anopheles funestus</name>
    <name type="common">African malaria mosquito</name>
    <dbReference type="NCBI Taxonomy" id="62324"/>
    <lineage>
        <taxon>Eukaryota</taxon>
        <taxon>Metazoa</taxon>
        <taxon>Ecdysozoa</taxon>
        <taxon>Arthropoda</taxon>
        <taxon>Hexapoda</taxon>
        <taxon>Insecta</taxon>
        <taxon>Pterygota</taxon>
        <taxon>Neoptera</taxon>
        <taxon>Endopterygota</taxon>
        <taxon>Diptera</taxon>
        <taxon>Nematocera</taxon>
        <taxon>Culicoidea</taxon>
        <taxon>Culicidae</taxon>
        <taxon>Anophelinae</taxon>
        <taxon>Anopheles</taxon>
    </lineage>
</organism>
<feature type="domain" description="Peptidase S1" evidence="10">
    <location>
        <begin position="81"/>
        <end position="342"/>
    </location>
</feature>
<dbReference type="InterPro" id="IPR051487">
    <property type="entry name" value="Ser/Thr_Proteases_Immune/Dev"/>
</dbReference>
<accession>A0A182RA66</accession>
<evidence type="ECO:0000256" key="6">
    <source>
        <dbReference type="ARBA" id="ARBA00023157"/>
    </source>
</evidence>
<evidence type="ECO:0000256" key="7">
    <source>
        <dbReference type="ARBA" id="ARBA00023180"/>
    </source>
</evidence>
<evidence type="ECO:0000256" key="4">
    <source>
        <dbReference type="ARBA" id="ARBA00022729"/>
    </source>
</evidence>
<evidence type="ECO:0000256" key="8">
    <source>
        <dbReference type="ARBA" id="ARBA00024195"/>
    </source>
</evidence>
<dbReference type="VEuPathDB" id="VectorBase:AFUN003078"/>